<evidence type="ECO:0000313" key="3">
    <source>
        <dbReference type="Proteomes" id="UP000050502"/>
    </source>
</evidence>
<organism evidence="2 3">
    <name type="scientific">Ardenticatena maritima</name>
    <dbReference type="NCBI Taxonomy" id="872965"/>
    <lineage>
        <taxon>Bacteria</taxon>
        <taxon>Bacillati</taxon>
        <taxon>Chloroflexota</taxon>
        <taxon>Ardenticatenia</taxon>
        <taxon>Ardenticatenales</taxon>
        <taxon>Ardenticatenaceae</taxon>
        <taxon>Ardenticatena</taxon>
    </lineage>
</organism>
<evidence type="ECO:0000313" key="2">
    <source>
        <dbReference type="EMBL" id="KPL89666.1"/>
    </source>
</evidence>
<accession>A0A0N8GSL9</accession>
<reference evidence="2 3" key="1">
    <citation type="submission" date="2015-07" db="EMBL/GenBank/DDBJ databases">
        <title>Whole genome sequence of Ardenticatena maritima DSM 23922.</title>
        <authorList>
            <person name="Hemp J."/>
            <person name="Ward L.M."/>
            <person name="Pace L.A."/>
            <person name="Fischer W.W."/>
        </authorList>
    </citation>
    <scope>NUCLEOTIDE SEQUENCE [LARGE SCALE GENOMIC DNA]</scope>
    <source>
        <strain evidence="2 3">110S</strain>
    </source>
</reference>
<gene>
    <name evidence="2" type="ORF">SE16_04505</name>
</gene>
<dbReference type="EMBL" id="LGKN01000003">
    <property type="protein sequence ID" value="KPL89666.1"/>
    <property type="molecule type" value="Genomic_DNA"/>
</dbReference>
<sequence>MIQGDGVPNLIQLQEGIRQRQARLHMRRVVFQRGVGGLRSRQQMPLLHQNARPQRQHIRP</sequence>
<proteinExistence type="predicted"/>
<name>A0A0N8GSL9_9CHLR</name>
<dbReference type="AlphaFoldDB" id="A0A0N8GSL9"/>
<evidence type="ECO:0000256" key="1">
    <source>
        <dbReference type="SAM" id="MobiDB-lite"/>
    </source>
</evidence>
<dbReference type="Proteomes" id="UP000050502">
    <property type="component" value="Unassembled WGS sequence"/>
</dbReference>
<comment type="caution">
    <text evidence="2">The sequence shown here is derived from an EMBL/GenBank/DDBJ whole genome shotgun (WGS) entry which is preliminary data.</text>
</comment>
<protein>
    <submittedName>
        <fullName evidence="2">Uncharacterized protein</fullName>
    </submittedName>
</protein>
<feature type="region of interest" description="Disordered" evidence="1">
    <location>
        <begin position="40"/>
        <end position="60"/>
    </location>
</feature>